<proteinExistence type="predicted"/>
<protein>
    <submittedName>
        <fullName evidence="1">Uncharacterized protein</fullName>
    </submittedName>
</protein>
<dbReference type="Proteomes" id="UP001281147">
    <property type="component" value="Unassembled WGS sequence"/>
</dbReference>
<dbReference type="EMBL" id="JAUTXU010000012">
    <property type="protein sequence ID" value="KAK3722707.1"/>
    <property type="molecule type" value="Genomic_DNA"/>
</dbReference>
<keyword evidence="2" id="KW-1185">Reference proteome</keyword>
<evidence type="ECO:0000313" key="1">
    <source>
        <dbReference type="EMBL" id="KAK3722707.1"/>
    </source>
</evidence>
<organism evidence="1 2">
    <name type="scientific">Vermiconidia calcicola</name>
    <dbReference type="NCBI Taxonomy" id="1690605"/>
    <lineage>
        <taxon>Eukaryota</taxon>
        <taxon>Fungi</taxon>
        <taxon>Dikarya</taxon>
        <taxon>Ascomycota</taxon>
        <taxon>Pezizomycotina</taxon>
        <taxon>Dothideomycetes</taxon>
        <taxon>Dothideomycetidae</taxon>
        <taxon>Mycosphaerellales</taxon>
        <taxon>Extremaceae</taxon>
        <taxon>Vermiconidia</taxon>
    </lineage>
</organism>
<evidence type="ECO:0000313" key="2">
    <source>
        <dbReference type="Proteomes" id="UP001281147"/>
    </source>
</evidence>
<sequence length="286" mass="31939">MIIRPCLLQRTTQQHLRAQQPFRIPIPLVRHFHASSRRNDDNGIPNHYETLDLPTNASPGEVKKQFYKLSKSHHPDLHPNDPTASQRFVKISEAYAVLSSPDKRSRYDRDFLRTQPGSSHPSGSFSSASPAGGRPASGLSRRRTQFRGPPPSFYRSGGWGQHSEKRSEHAEKASHTHEAQGQAQSNPGAQAGTGPGGFTSGYDNDVPHFDQRGHYQTHSQIERTRHKARRKHVDHIRMEAAEADRGTSVMLSFFMLGGVLLAVLGVPMAIGTFMNQRGKRQKDEGR</sequence>
<gene>
    <name evidence="1" type="ORF">LTR37_002278</name>
</gene>
<reference evidence="1" key="1">
    <citation type="submission" date="2023-07" db="EMBL/GenBank/DDBJ databases">
        <title>Black Yeasts Isolated from many extreme environments.</title>
        <authorList>
            <person name="Coleine C."/>
            <person name="Stajich J.E."/>
            <person name="Selbmann L."/>
        </authorList>
    </citation>
    <scope>NUCLEOTIDE SEQUENCE</scope>
    <source>
        <strain evidence="1">CCFEE 5714</strain>
    </source>
</reference>
<comment type="caution">
    <text evidence="1">The sequence shown here is derived from an EMBL/GenBank/DDBJ whole genome shotgun (WGS) entry which is preliminary data.</text>
</comment>
<name>A0ACC3NT85_9PEZI</name>
<accession>A0ACC3NT85</accession>